<keyword evidence="10" id="KW-0067">ATP-binding</keyword>
<dbReference type="EMBL" id="PISE01000030">
    <property type="protein sequence ID" value="PKG23052.1"/>
    <property type="molecule type" value="Genomic_DNA"/>
</dbReference>
<comment type="caution">
    <text evidence="16">The sequence shown here is derived from an EMBL/GenBank/DDBJ whole genome shotgun (WGS) entry which is preliminary data.</text>
</comment>
<dbReference type="OrthoDB" id="9815750at2"/>
<evidence type="ECO:0000256" key="5">
    <source>
        <dbReference type="ARBA" id="ARBA00022553"/>
    </source>
</evidence>
<reference evidence="16 17" key="1">
    <citation type="journal article" date="2003" name="Int. J. Syst. Evol. Microbiol.">
        <title>Bacillus nealsonii sp. nov., isolated from a spacecraft-assembly facility, whose spores are gamma-radiation resistant.</title>
        <authorList>
            <person name="Venkateswaran K."/>
            <person name="Kempf M."/>
            <person name="Chen F."/>
            <person name="Satomi M."/>
            <person name="Nicholson W."/>
            <person name="Kern R."/>
        </authorList>
    </citation>
    <scope>NUCLEOTIDE SEQUENCE [LARGE SCALE GENOMIC DNA]</scope>
    <source>
        <strain evidence="16 17">FO-92</strain>
    </source>
</reference>
<feature type="transmembrane region" description="Helical" evidence="14">
    <location>
        <begin position="127"/>
        <end position="144"/>
    </location>
</feature>
<dbReference type="InterPro" id="IPR011620">
    <property type="entry name" value="Sig_transdc_His_kinase_LytS_TM"/>
</dbReference>
<dbReference type="Pfam" id="PF07694">
    <property type="entry name" value="5TM-5TMR_LYT"/>
    <property type="match status" value="1"/>
</dbReference>
<keyword evidence="12" id="KW-0902">Two-component regulatory system</keyword>
<evidence type="ECO:0000313" key="17">
    <source>
        <dbReference type="Proteomes" id="UP000233375"/>
    </source>
</evidence>
<feature type="transmembrane region" description="Helical" evidence="14">
    <location>
        <begin position="156"/>
        <end position="178"/>
    </location>
</feature>
<dbReference type="PANTHER" id="PTHR43065">
    <property type="entry name" value="SENSOR HISTIDINE KINASE"/>
    <property type="match status" value="1"/>
</dbReference>
<keyword evidence="4" id="KW-1003">Cell membrane</keyword>
<dbReference type="Gene3D" id="1.10.287.130">
    <property type="match status" value="1"/>
</dbReference>
<evidence type="ECO:0000256" key="2">
    <source>
        <dbReference type="ARBA" id="ARBA00004651"/>
    </source>
</evidence>
<comment type="subcellular location">
    <subcellularLocation>
        <location evidence="2">Cell membrane</location>
        <topology evidence="2">Multi-pass membrane protein</topology>
    </subcellularLocation>
</comment>
<dbReference type="InterPro" id="IPR005467">
    <property type="entry name" value="His_kinase_dom"/>
</dbReference>
<gene>
    <name evidence="16" type="ORF">CWS01_14000</name>
</gene>
<evidence type="ECO:0000256" key="6">
    <source>
        <dbReference type="ARBA" id="ARBA00022679"/>
    </source>
</evidence>
<dbReference type="InterPro" id="IPR004358">
    <property type="entry name" value="Sig_transdc_His_kin-like_C"/>
</dbReference>
<dbReference type="PROSITE" id="PS50109">
    <property type="entry name" value="HIS_KIN"/>
    <property type="match status" value="1"/>
</dbReference>
<keyword evidence="17" id="KW-1185">Reference proteome</keyword>
<dbReference type="Gene3D" id="3.30.565.10">
    <property type="entry name" value="Histidine kinase-like ATPase, C-terminal domain"/>
    <property type="match status" value="1"/>
</dbReference>
<dbReference type="SUPFAM" id="SSF47384">
    <property type="entry name" value="Homodimeric domain of signal transducing histidine kinase"/>
    <property type="match status" value="1"/>
</dbReference>
<keyword evidence="9 16" id="KW-0418">Kinase</keyword>
<keyword evidence="13 14" id="KW-0472">Membrane</keyword>
<dbReference type="InterPro" id="IPR003661">
    <property type="entry name" value="HisK_dim/P_dom"/>
</dbReference>
<comment type="catalytic activity">
    <reaction evidence="1">
        <text>ATP + protein L-histidine = ADP + protein N-phospho-L-histidine.</text>
        <dbReference type="EC" id="2.7.13.3"/>
    </reaction>
</comment>
<dbReference type="PRINTS" id="PR00344">
    <property type="entry name" value="BCTRLSENSOR"/>
</dbReference>
<evidence type="ECO:0000313" key="16">
    <source>
        <dbReference type="EMBL" id="PKG23052.1"/>
    </source>
</evidence>
<evidence type="ECO:0000256" key="9">
    <source>
        <dbReference type="ARBA" id="ARBA00022777"/>
    </source>
</evidence>
<feature type="transmembrane region" description="Helical" evidence="14">
    <location>
        <begin position="97"/>
        <end position="115"/>
    </location>
</feature>
<keyword evidence="5" id="KW-0597">Phosphoprotein</keyword>
<dbReference type="Proteomes" id="UP000233375">
    <property type="component" value="Unassembled WGS sequence"/>
</dbReference>
<sequence length="414" mass="47345">MFETLLLNFLFLLLPVMIYLIFFEHKPYSFNRWVVIILSSLTMILCITTPIRLNIGFIFDLRYIPFIIVALYGGYKTAFPLYVILNIYRFYVGGEGTVNSFLFSTAAFLLIPMLSNKFSQLNSKKRVIISSAVSFIFMGIYLSLLSTYFKELSKEFWLLAFHALMTHIVMIAIITILIERIIANNKDREKYLHSERLNVVSELSASVSHEIRNPLTVTSGFLQLLNDSQTITQEEKKYVELSLQELKRAEKIVSDYLSFAKPQSENMIYSNLYKEVEYTTNLLLPYARMHQVDVELSFTNTLSKRYDRNQIQQCLINLVKNGIESMKETGGGTLTINVSEKAGKILIIIQDTGIGMTKEEVSRLGKPYYSTKEEGTGLGMLMVYNTIDKVKGSLKVESQKGKGTTFHITIPVQN</sequence>
<accession>A0A2N0Z0K8</accession>
<keyword evidence="8" id="KW-0547">Nucleotide-binding</keyword>
<evidence type="ECO:0000256" key="1">
    <source>
        <dbReference type="ARBA" id="ARBA00000085"/>
    </source>
</evidence>
<dbReference type="SUPFAM" id="SSF55874">
    <property type="entry name" value="ATPase domain of HSP90 chaperone/DNA topoisomerase II/histidine kinase"/>
    <property type="match status" value="1"/>
</dbReference>
<dbReference type="CDD" id="cd00082">
    <property type="entry name" value="HisKA"/>
    <property type="match status" value="1"/>
</dbReference>
<dbReference type="InterPro" id="IPR036097">
    <property type="entry name" value="HisK_dim/P_sf"/>
</dbReference>
<dbReference type="RefSeq" id="WP_101177821.1">
    <property type="nucleotide sequence ID" value="NZ_PISE01000030.1"/>
</dbReference>
<evidence type="ECO:0000256" key="7">
    <source>
        <dbReference type="ARBA" id="ARBA00022692"/>
    </source>
</evidence>
<proteinExistence type="predicted"/>
<dbReference type="InterPro" id="IPR003594">
    <property type="entry name" value="HATPase_dom"/>
</dbReference>
<evidence type="ECO:0000256" key="4">
    <source>
        <dbReference type="ARBA" id="ARBA00022475"/>
    </source>
</evidence>
<feature type="transmembrane region" description="Helical" evidence="14">
    <location>
        <begin position="63"/>
        <end position="85"/>
    </location>
</feature>
<evidence type="ECO:0000256" key="3">
    <source>
        <dbReference type="ARBA" id="ARBA00012438"/>
    </source>
</evidence>
<dbReference type="Pfam" id="PF00512">
    <property type="entry name" value="HisKA"/>
    <property type="match status" value="1"/>
</dbReference>
<feature type="transmembrane region" description="Helical" evidence="14">
    <location>
        <begin position="29"/>
        <end position="51"/>
    </location>
</feature>
<keyword evidence="7 14" id="KW-0812">Transmembrane</keyword>
<dbReference type="SMART" id="SM00387">
    <property type="entry name" value="HATPase_c"/>
    <property type="match status" value="1"/>
</dbReference>
<protein>
    <recommendedName>
        <fullName evidence="3">histidine kinase</fullName>
        <ecNumber evidence="3">2.7.13.3</ecNumber>
    </recommendedName>
</protein>
<dbReference type="PANTHER" id="PTHR43065:SF46">
    <property type="entry name" value="C4-DICARBOXYLATE TRANSPORT SENSOR PROTEIN DCTB"/>
    <property type="match status" value="1"/>
</dbReference>
<dbReference type="InterPro" id="IPR036890">
    <property type="entry name" value="HATPase_C_sf"/>
</dbReference>
<evidence type="ECO:0000256" key="14">
    <source>
        <dbReference type="SAM" id="Phobius"/>
    </source>
</evidence>
<evidence type="ECO:0000256" key="10">
    <source>
        <dbReference type="ARBA" id="ARBA00022840"/>
    </source>
</evidence>
<evidence type="ECO:0000256" key="8">
    <source>
        <dbReference type="ARBA" id="ARBA00022741"/>
    </source>
</evidence>
<dbReference type="GO" id="GO:0071555">
    <property type="term" value="P:cell wall organization"/>
    <property type="evidence" value="ECO:0007669"/>
    <property type="project" value="InterPro"/>
</dbReference>
<dbReference type="Pfam" id="PF02518">
    <property type="entry name" value="HATPase_c"/>
    <property type="match status" value="1"/>
</dbReference>
<evidence type="ECO:0000259" key="15">
    <source>
        <dbReference type="PROSITE" id="PS50109"/>
    </source>
</evidence>
<dbReference type="EC" id="2.7.13.3" evidence="3"/>
<evidence type="ECO:0000256" key="12">
    <source>
        <dbReference type="ARBA" id="ARBA00023012"/>
    </source>
</evidence>
<dbReference type="GO" id="GO:0005524">
    <property type="term" value="F:ATP binding"/>
    <property type="evidence" value="ECO:0007669"/>
    <property type="project" value="UniProtKB-KW"/>
</dbReference>
<dbReference type="GO" id="GO:0000155">
    <property type="term" value="F:phosphorelay sensor kinase activity"/>
    <property type="evidence" value="ECO:0007669"/>
    <property type="project" value="InterPro"/>
</dbReference>
<keyword evidence="6" id="KW-0808">Transferase</keyword>
<organism evidence="16 17">
    <name type="scientific">Niallia nealsonii</name>
    <dbReference type="NCBI Taxonomy" id="115979"/>
    <lineage>
        <taxon>Bacteria</taxon>
        <taxon>Bacillati</taxon>
        <taxon>Bacillota</taxon>
        <taxon>Bacilli</taxon>
        <taxon>Bacillales</taxon>
        <taxon>Bacillaceae</taxon>
        <taxon>Niallia</taxon>
    </lineage>
</organism>
<feature type="transmembrane region" description="Helical" evidence="14">
    <location>
        <begin position="5"/>
        <end position="23"/>
    </location>
</feature>
<dbReference type="AlphaFoldDB" id="A0A2N0Z0K8"/>
<keyword evidence="11 14" id="KW-1133">Transmembrane helix</keyword>
<feature type="domain" description="Histidine kinase" evidence="15">
    <location>
        <begin position="206"/>
        <end position="414"/>
    </location>
</feature>
<dbReference type="SMART" id="SM00388">
    <property type="entry name" value="HisKA"/>
    <property type="match status" value="1"/>
</dbReference>
<dbReference type="GO" id="GO:0005886">
    <property type="term" value="C:plasma membrane"/>
    <property type="evidence" value="ECO:0007669"/>
    <property type="project" value="UniProtKB-SubCell"/>
</dbReference>
<evidence type="ECO:0000256" key="13">
    <source>
        <dbReference type="ARBA" id="ARBA00023136"/>
    </source>
</evidence>
<name>A0A2N0Z0K8_9BACI</name>
<evidence type="ECO:0000256" key="11">
    <source>
        <dbReference type="ARBA" id="ARBA00022989"/>
    </source>
</evidence>